<dbReference type="FunFam" id="3.30.70.360:FF:000004">
    <property type="entry name" value="Peptidase M20 domain-containing protein 2"/>
    <property type="match status" value="1"/>
</dbReference>
<dbReference type="PANTHER" id="PTHR30575">
    <property type="entry name" value="PEPTIDASE M20"/>
    <property type="match status" value="1"/>
</dbReference>
<dbReference type="InterPro" id="IPR052030">
    <property type="entry name" value="Peptidase_M20/M20A_hydrolases"/>
</dbReference>
<dbReference type="InterPro" id="IPR011650">
    <property type="entry name" value="Peptidase_M20_dimer"/>
</dbReference>
<feature type="non-terminal residue" evidence="2">
    <location>
        <position position="1"/>
    </location>
</feature>
<evidence type="ECO:0000313" key="2">
    <source>
        <dbReference type="EMBL" id="SUZ73390.1"/>
    </source>
</evidence>
<dbReference type="SUPFAM" id="SSF53187">
    <property type="entry name" value="Zn-dependent exopeptidases"/>
    <property type="match status" value="1"/>
</dbReference>
<dbReference type="Pfam" id="PF07687">
    <property type="entry name" value="M20_dimer"/>
    <property type="match status" value="1"/>
</dbReference>
<name>A0A381Q2V7_9ZZZZ</name>
<evidence type="ECO:0000259" key="1">
    <source>
        <dbReference type="Pfam" id="PF07687"/>
    </source>
</evidence>
<dbReference type="PIRSF" id="PIRSF037226">
    <property type="entry name" value="Amidohydrolase_ACY1L2_prd"/>
    <property type="match status" value="1"/>
</dbReference>
<reference evidence="2" key="1">
    <citation type="submission" date="2018-05" db="EMBL/GenBank/DDBJ databases">
        <authorList>
            <person name="Lanie J.A."/>
            <person name="Ng W.-L."/>
            <person name="Kazmierczak K.M."/>
            <person name="Andrzejewski T.M."/>
            <person name="Davidsen T.M."/>
            <person name="Wayne K.J."/>
            <person name="Tettelin H."/>
            <person name="Glass J.I."/>
            <person name="Rusch D."/>
            <person name="Podicherti R."/>
            <person name="Tsui H.-C.T."/>
            <person name="Winkler M.E."/>
        </authorList>
    </citation>
    <scope>NUCLEOTIDE SEQUENCE</scope>
</reference>
<dbReference type="AlphaFoldDB" id="A0A381Q2V7"/>
<accession>A0A381Q2V7</accession>
<feature type="domain" description="Peptidase M20 dimerisation" evidence="1">
    <location>
        <begin position="202"/>
        <end position="294"/>
    </location>
</feature>
<dbReference type="GO" id="GO:0071713">
    <property type="term" value="F:para-aminobenzoyl-glutamate hydrolase activity"/>
    <property type="evidence" value="ECO:0007669"/>
    <property type="project" value="TreeGrafter"/>
</dbReference>
<dbReference type="Pfam" id="PF01546">
    <property type="entry name" value="Peptidase_M20"/>
    <property type="match status" value="1"/>
</dbReference>
<dbReference type="InterPro" id="IPR036264">
    <property type="entry name" value="Bact_exopeptidase_dim_dom"/>
</dbReference>
<dbReference type="EMBL" id="UINC01001178">
    <property type="protein sequence ID" value="SUZ73390.1"/>
    <property type="molecule type" value="Genomic_DNA"/>
</dbReference>
<dbReference type="InterPro" id="IPR017439">
    <property type="entry name" value="Amidohydrolase"/>
</dbReference>
<dbReference type="GO" id="GO:0005737">
    <property type="term" value="C:cytoplasm"/>
    <property type="evidence" value="ECO:0007669"/>
    <property type="project" value="TreeGrafter"/>
</dbReference>
<dbReference type="CDD" id="cd05672">
    <property type="entry name" value="M20_ACY1L2-like"/>
    <property type="match status" value="1"/>
</dbReference>
<organism evidence="2">
    <name type="scientific">marine metagenome</name>
    <dbReference type="NCBI Taxonomy" id="408172"/>
    <lineage>
        <taxon>unclassified sequences</taxon>
        <taxon>metagenomes</taxon>
        <taxon>ecological metagenomes</taxon>
    </lineage>
</organism>
<dbReference type="GO" id="GO:0016805">
    <property type="term" value="F:dipeptidase activity"/>
    <property type="evidence" value="ECO:0007669"/>
    <property type="project" value="InterPro"/>
</dbReference>
<gene>
    <name evidence="2" type="ORF">METZ01_LOCUS26244</name>
</gene>
<dbReference type="NCBIfam" id="TIGR01891">
    <property type="entry name" value="amidohydrolases"/>
    <property type="match status" value="1"/>
</dbReference>
<dbReference type="InterPro" id="IPR002933">
    <property type="entry name" value="Peptidase_M20"/>
</dbReference>
<dbReference type="InterPro" id="IPR017144">
    <property type="entry name" value="Xaa-Arg_dipeptidase"/>
</dbReference>
<dbReference type="Gene3D" id="3.40.630.10">
    <property type="entry name" value="Zn peptidases"/>
    <property type="match status" value="1"/>
</dbReference>
<dbReference type="SUPFAM" id="SSF55031">
    <property type="entry name" value="Bacterial exopeptidase dimerisation domain"/>
    <property type="match status" value="1"/>
</dbReference>
<dbReference type="Gene3D" id="3.30.70.360">
    <property type="match status" value="1"/>
</dbReference>
<proteinExistence type="predicted"/>
<protein>
    <recommendedName>
        <fullName evidence="1">Peptidase M20 dimerisation domain-containing protein</fullName>
    </recommendedName>
</protein>
<dbReference type="GO" id="GO:0046657">
    <property type="term" value="P:folic acid catabolic process"/>
    <property type="evidence" value="ECO:0007669"/>
    <property type="project" value="TreeGrafter"/>
</dbReference>
<dbReference type="PANTHER" id="PTHR30575:SF0">
    <property type="entry name" value="XAA-ARG DIPEPTIDASE"/>
    <property type="match status" value="1"/>
</dbReference>
<sequence>VDWVASPIGIGHEWGGYAQAMDPSDRQTPTADVVAEARQRVCDRVDELADVLVATSHAIHAEPELNFEEHVAHGLLTDVLAEQGLPVVRGAYGLDTAFEADAGTEGPRLAVLCEYDALPGIGHACGHNVIATAGLGAGLAAAAVVDDMGGRVRILGTPAEEGGGGKVIMADRGAFEDVEAAMMVHPADADLENITSLAIQQAQVVYEGRAAHAAAAPEQGLNALDAMVLGYVNVAALRQHIAPTERIHGIFNECGDKANIVPRRTTATWYVRSPNRAGVRALKERLTACLESGAAAAGCTVQVEWNPVTYDEVVDNRVLLDRYVANAALFGRDVQPTITHQVVGSTDMGNVSYLVPGIHPMIKVAPHGTAIHTEDFARYAALEEADRAVVEGAKAMALTMVDCWADPAVLDAARTEFIAIET</sequence>